<organism evidence="1 2">
    <name type="scientific">Niallia taxi</name>
    <dbReference type="NCBI Taxonomy" id="2499688"/>
    <lineage>
        <taxon>Bacteria</taxon>
        <taxon>Bacillati</taxon>
        <taxon>Bacillota</taxon>
        <taxon>Bacilli</taxon>
        <taxon>Bacillales</taxon>
        <taxon>Bacillaceae</taxon>
        <taxon>Niallia</taxon>
    </lineage>
</organism>
<sequence>MLGIKSYNPKLYTELSQIIKDQKIRLQGLKGKKIKDIWVAWEKNSDEWFNDLPVIIRFEDCQLELCAYKSGEYAITFNQIDLTEEIDYYGTDFLLSWEQNKLMQLAESINKRIDKVEMIEYLEQLNGVSLHLGEGYLAVCNGLDENVIYNNRVEGAQYKFTDL</sequence>
<accession>A0A437K7P7</accession>
<evidence type="ECO:0000313" key="2">
    <source>
        <dbReference type="Proteomes" id="UP000288024"/>
    </source>
</evidence>
<name>A0A437K7P7_9BACI</name>
<proteinExistence type="predicted"/>
<protein>
    <submittedName>
        <fullName evidence="1">Uncharacterized protein</fullName>
    </submittedName>
</protein>
<dbReference type="RefSeq" id="WP_127739605.1">
    <property type="nucleotide sequence ID" value="NZ_RZTZ01000008.1"/>
</dbReference>
<gene>
    <name evidence="1" type="ORF">EM808_18070</name>
</gene>
<comment type="caution">
    <text evidence="1">The sequence shown here is derived from an EMBL/GenBank/DDBJ whole genome shotgun (WGS) entry which is preliminary data.</text>
</comment>
<dbReference type="EMBL" id="RZTZ01000008">
    <property type="protein sequence ID" value="RVT59826.1"/>
    <property type="molecule type" value="Genomic_DNA"/>
</dbReference>
<reference evidence="1 2" key="1">
    <citation type="submission" date="2019-01" db="EMBL/GenBank/DDBJ databases">
        <title>Bacillus sp. M5HDSG1-1, whole genome shotgun sequence.</title>
        <authorList>
            <person name="Tuo L."/>
        </authorList>
    </citation>
    <scope>NUCLEOTIDE SEQUENCE [LARGE SCALE GENOMIC DNA]</scope>
    <source>
        <strain evidence="1 2">M5HDSG1-1</strain>
    </source>
</reference>
<dbReference type="Proteomes" id="UP000288024">
    <property type="component" value="Unassembled WGS sequence"/>
</dbReference>
<dbReference type="AlphaFoldDB" id="A0A437K7P7"/>
<keyword evidence="2" id="KW-1185">Reference proteome</keyword>
<evidence type="ECO:0000313" key="1">
    <source>
        <dbReference type="EMBL" id="RVT59826.1"/>
    </source>
</evidence>